<dbReference type="Gene3D" id="1.10.132.60">
    <property type="entry name" value="DNA polymerase family B, C-terminal domain"/>
    <property type="match status" value="1"/>
</dbReference>
<dbReference type="InterPro" id="IPR003587">
    <property type="entry name" value="Hint_dom_N"/>
</dbReference>
<dbReference type="InterPro" id="IPR006133">
    <property type="entry name" value="DNA-dir_DNA_pol_B_exonuc"/>
</dbReference>
<dbReference type="Gene3D" id="3.30.342.10">
    <property type="entry name" value="DNA Polymerase, chain B, domain 1"/>
    <property type="match status" value="1"/>
</dbReference>
<dbReference type="GO" id="GO:0003677">
    <property type="term" value="F:DNA binding"/>
    <property type="evidence" value="ECO:0007669"/>
    <property type="project" value="UniProtKB-KW"/>
</dbReference>
<dbReference type="RefSeq" id="WP_209545951.1">
    <property type="nucleotide sequence ID" value="NZ_BAAADX010000004.1"/>
</dbReference>
<dbReference type="InterPro" id="IPR006141">
    <property type="entry name" value="Intein_N"/>
</dbReference>
<dbReference type="InterPro" id="IPR004042">
    <property type="entry name" value="Intein_endonuc_central"/>
</dbReference>
<dbReference type="SUPFAM" id="SSF51294">
    <property type="entry name" value="Hedgehog/intein (Hint) domain"/>
    <property type="match status" value="2"/>
</dbReference>
<keyword evidence="5" id="KW-0548">Nucleotidyltransferase</keyword>
<evidence type="ECO:0000313" key="13">
    <source>
        <dbReference type="EMBL" id="MBP1901705.1"/>
    </source>
</evidence>
<dbReference type="InterPro" id="IPR030934">
    <property type="entry name" value="Intein_C"/>
</dbReference>
<evidence type="ECO:0000313" key="14">
    <source>
        <dbReference type="Proteomes" id="UP000770586"/>
    </source>
</evidence>
<dbReference type="Pfam" id="PF14528">
    <property type="entry name" value="LAGLIDADG_3"/>
    <property type="match status" value="1"/>
</dbReference>
<evidence type="ECO:0000256" key="6">
    <source>
        <dbReference type="ARBA" id="ARBA00022813"/>
    </source>
</evidence>
<protein>
    <recommendedName>
        <fullName evidence="3">DNA polymerase</fullName>
        <ecNumber evidence="2">2.7.7.7</ecNumber>
    </recommendedName>
</protein>
<evidence type="ECO:0000256" key="11">
    <source>
        <dbReference type="SAM" id="MobiDB-lite"/>
    </source>
</evidence>
<dbReference type="InterPro" id="IPR006134">
    <property type="entry name" value="DNA-dir_DNA_pol_B_multi_dom"/>
</dbReference>
<keyword evidence="6" id="KW-0068">Autocatalytic cleavage</keyword>
<dbReference type="SUPFAM" id="SSF56672">
    <property type="entry name" value="DNA/RNA polymerases"/>
    <property type="match status" value="2"/>
</dbReference>
<keyword evidence="9" id="KW-0238">DNA-binding</keyword>
<dbReference type="InterPro" id="IPR012337">
    <property type="entry name" value="RNaseH-like_sf"/>
</dbReference>
<evidence type="ECO:0000256" key="8">
    <source>
        <dbReference type="ARBA" id="ARBA00023000"/>
    </source>
</evidence>
<name>A0A8J7RVC8_9EURY</name>
<evidence type="ECO:0000256" key="7">
    <source>
        <dbReference type="ARBA" id="ARBA00022932"/>
    </source>
</evidence>
<comment type="similarity">
    <text evidence="1">Belongs to the DNA polymerase type-B family.</text>
</comment>
<feature type="domain" description="DOD-type homing endonuclease" evidence="12">
    <location>
        <begin position="1278"/>
        <end position="1445"/>
    </location>
</feature>
<dbReference type="GO" id="GO:0016539">
    <property type="term" value="P:intein-mediated protein splicing"/>
    <property type="evidence" value="ECO:0007669"/>
    <property type="project" value="InterPro"/>
</dbReference>
<dbReference type="InterPro" id="IPR043502">
    <property type="entry name" value="DNA/RNA_pol_sf"/>
</dbReference>
<dbReference type="PROSITE" id="PS50819">
    <property type="entry name" value="INTEIN_ENDONUCLEASE"/>
    <property type="match status" value="2"/>
</dbReference>
<dbReference type="GO" id="GO:0003887">
    <property type="term" value="F:DNA-directed DNA polymerase activity"/>
    <property type="evidence" value="ECO:0007669"/>
    <property type="project" value="UniProtKB-KW"/>
</dbReference>
<dbReference type="InterPro" id="IPR042087">
    <property type="entry name" value="DNA_pol_B_thumb"/>
</dbReference>
<dbReference type="Gene3D" id="1.10.287.690">
    <property type="entry name" value="Helix hairpin bin"/>
    <property type="match status" value="1"/>
</dbReference>
<dbReference type="Gene3D" id="2.170.16.10">
    <property type="entry name" value="Hedgehog/Intein (Hint) domain"/>
    <property type="match status" value="2"/>
</dbReference>
<dbReference type="GO" id="GO:0000166">
    <property type="term" value="F:nucleotide binding"/>
    <property type="evidence" value="ECO:0007669"/>
    <property type="project" value="InterPro"/>
</dbReference>
<evidence type="ECO:0000259" key="12">
    <source>
        <dbReference type="PROSITE" id="PS50819"/>
    </source>
</evidence>
<dbReference type="InterPro" id="IPR006142">
    <property type="entry name" value="INTEIN"/>
</dbReference>
<dbReference type="PANTHER" id="PTHR10322">
    <property type="entry name" value="DNA POLYMERASE CATALYTIC SUBUNIT"/>
    <property type="match status" value="1"/>
</dbReference>
<dbReference type="Gene3D" id="3.10.28.10">
    <property type="entry name" value="Homing endonucleases"/>
    <property type="match status" value="2"/>
</dbReference>
<feature type="region of interest" description="Disordered" evidence="11">
    <location>
        <begin position="1"/>
        <end position="29"/>
    </location>
</feature>
<dbReference type="InterPro" id="IPR050240">
    <property type="entry name" value="DNA_pol_type-B"/>
</dbReference>
<gene>
    <name evidence="13" type="ORF">J2744_001381</name>
</gene>
<dbReference type="PRINTS" id="PR00379">
    <property type="entry name" value="INTEIN"/>
</dbReference>
<comment type="catalytic activity">
    <reaction evidence="10">
        <text>DNA(n) + a 2'-deoxyribonucleoside 5'-triphosphate = DNA(n+1) + diphosphate</text>
        <dbReference type="Rhea" id="RHEA:22508"/>
        <dbReference type="Rhea" id="RHEA-COMP:17339"/>
        <dbReference type="Rhea" id="RHEA-COMP:17340"/>
        <dbReference type="ChEBI" id="CHEBI:33019"/>
        <dbReference type="ChEBI" id="CHEBI:61560"/>
        <dbReference type="ChEBI" id="CHEBI:173112"/>
        <dbReference type="EC" id="2.7.7.7"/>
    </reaction>
</comment>
<dbReference type="Proteomes" id="UP000770586">
    <property type="component" value="Unassembled WGS sequence"/>
</dbReference>
<comment type="caution">
    <text evidence="13">The sequence shown here is derived from an EMBL/GenBank/DDBJ whole genome shotgun (WGS) entry which is preliminary data.</text>
</comment>
<feature type="compositionally biased region" description="Polar residues" evidence="11">
    <location>
        <begin position="1"/>
        <end position="11"/>
    </location>
</feature>
<dbReference type="Pfam" id="PF03104">
    <property type="entry name" value="DNA_pol_B_exo1"/>
    <property type="match status" value="1"/>
</dbReference>
<dbReference type="Pfam" id="PF00136">
    <property type="entry name" value="DNA_pol_B"/>
    <property type="match status" value="2"/>
</dbReference>
<dbReference type="InterPro" id="IPR036844">
    <property type="entry name" value="Hint_dom_sf"/>
</dbReference>
<dbReference type="PROSITE" id="PS50817">
    <property type="entry name" value="INTEIN_N_TER"/>
    <property type="match status" value="1"/>
</dbReference>
<dbReference type="EC" id="2.7.7.7" evidence="2"/>
<keyword evidence="4" id="KW-0808">Transferase</keyword>
<dbReference type="SMART" id="SM00306">
    <property type="entry name" value="HintN"/>
    <property type="match status" value="1"/>
</dbReference>
<sequence length="1783" mass="201580">MTQSGLSDFSSTGAADDGTDGGTETEREDLAAQEAAVVAGGGRGRVSDVVDVDEAKFPESTGTVELMITQIDYAVEGYGSDEYPVVHVFGRRPAENVDDADRDTVEHLRVLGVEPYFYVPTADLDRDPVEEYDVVIGTREENAEGEPYESIRGEPLTRIVTRTPRDVGNIRDDFATSFEADILFPNRFLIDNGINGGIRVEERRLDDREGTIQVHEGMLEPAAVDAEMRVNTFDIEVDDRRGFPEDGEEPIICLTSHDSYDDQYVVWLYDAPETEIPPPEDLPDYEGIVGDGDGELDFEVRTFEEEAAMLDAFVEYIDDTDPDLLTGWNFEDFDAPYVLDRLEVLDDGSQYDLSVDRLSRIGEVWRSGWGGPDVKGRVVFDLLYAYKRTMFTELESYRLDAVGERELGVGKERYTGDIGDLWEQDPERLLEYSIRDVELCVEIDRKQDVIAFWDEVRTFVGCKIEDAPTPGDTVDMYVLHKAFGKFALPTKGQQESEEFEGGAVFDPITGVKEMVTVQDLKSLYPMCMVTINAGPETKVDPAEYDGETYVAPNGTHFRKQPDGIMREMVDELLSEREEKKALRNDHEPGTEPYEQYDRQQASVKVIMNCFTPDTEVVTPDGVRSITDLEVGDAVYSLEPDTEEMEVKTVEETHAYPDYRDELVDIETSKIDFRVTPNHRMLVRKNETNGITEDGYSFVEAGDLDRATNYELPHDWDGPDGERIEEVDLTELVDGEYEVWVRPSVHGHTFTAELGWTPRRVPKADVGETGYVFTAAEFEEHREYVESVCETSYVHRESGRKWIPRTYDGDDFLELLAWYVTEGNVYTSEEKRFGDNLRGSATTIQIAQDAVADGGDSDHETIGQLLDRMGLDYYVDDRSYQFTSELLGDLLRDRCGDGSFEKQIPDRVFEATRTQKRAFLETLIDGDGSRQTGSWRYTTSSERLRDDVLRLCAHLGLTASYNRDSGSWRIYVTEDAKNTLRMHRSGSRTEAEDGVYCVTVEDNHTLLAGRNGKFQFVGQSLYGVTGWDRFRLYDKEGAAAVTATGREVIDFTEEAANELGHDVAYGDSVTGDRPVVVRDPEGIVRILPIDDLFERSDATASEDLIVTADGGPVASVSVEKERGRVDGWEALSVTGDGEPEWQPIEQVIRHETDKSVVNLQHKFGESTTTRDHSYVVEEDGDLVETKPESVEEPLRVPGLPEVETVERIDVYAVLEGYTREYEDGRSVGSENAATKVKRVHANDEWVWFGHKHHDAIERSIKVQRYIDLDSEDGRALVRLLAAYVTEGSASTIETAESKFGASIAESRTEWLEGLRDDYQRLFDGARASVIASDTSDERTVEYGTDDGDQSVTYDDGTHKLQMMNELSAVFFREFAGQTSRGKRIPGFVFNLPEDLQQLFVDVLVEGDGSREFPRYSAEYCERNFDFETTSRELAAGLSTLLTQRGEKHSLKYRENKGSYTIRTCDYYRSGRDPVVEEVDHDGYVYDLSVAENENFVDGVGGIVLHNTDSVMLSLGQEVDKEEAIETSFEIEDHINERYDDFARDELNAEFHRFQIEFEKLYRRFFQAGKKKRYAGHIVWKEGKDVDDIDITGFEYKRSDIAGITKEVQQNVIETIVTGDDIDEDMGEVKEYLVDVIARVLDGEVDVEEIGIPGGIGKKLDAYDTPTAQVRGAKYANLMLGTNFGSGSKPKRLYIEKVHPDFWQRMEAEEGLDPQRDRLYGEFKRDPDVICFEYADQVPEEFEVDWEKMLDKTLKGPIERVIEALGMSWEEVKTGQEQTGLGSFM</sequence>
<accession>A0A8J7RVC8</accession>
<dbReference type="SUPFAM" id="SSF53098">
    <property type="entry name" value="Ribonuclease H-like"/>
    <property type="match status" value="1"/>
</dbReference>
<dbReference type="CDD" id="cd05160">
    <property type="entry name" value="DEDDy_DNA_polB_exo"/>
    <property type="match status" value="1"/>
</dbReference>
<proteinExistence type="inferred from homology"/>
<dbReference type="PROSITE" id="PS50818">
    <property type="entry name" value="INTEIN_C_TER"/>
    <property type="match status" value="1"/>
</dbReference>
<keyword evidence="14" id="KW-1185">Reference proteome</keyword>
<reference evidence="13 14" key="1">
    <citation type="submission" date="2021-03" db="EMBL/GenBank/DDBJ databases">
        <title>Genomic Encyclopedia of Type Strains, Phase IV (KMG-IV): sequencing the most valuable type-strain genomes for metagenomic binning, comparative biology and taxonomic classification.</title>
        <authorList>
            <person name="Goeker M."/>
        </authorList>
    </citation>
    <scope>NUCLEOTIDE SEQUENCE [LARGE SCALE GENOMIC DNA]</scope>
    <source>
        <strain evidence="13 14">DSM 12287</strain>
    </source>
</reference>
<evidence type="ECO:0000256" key="1">
    <source>
        <dbReference type="ARBA" id="ARBA00005755"/>
    </source>
</evidence>
<dbReference type="InterPro" id="IPR006172">
    <property type="entry name" value="DNA-dir_DNA_pol_B"/>
</dbReference>
<dbReference type="NCBIfam" id="TIGR01443">
    <property type="entry name" value="intein_Cterm"/>
    <property type="match status" value="2"/>
</dbReference>
<keyword evidence="7" id="KW-0239">DNA-directed DNA polymerase</keyword>
<feature type="domain" description="DOD-type homing endonuclease" evidence="12">
    <location>
        <begin position="814"/>
        <end position="956"/>
    </location>
</feature>
<dbReference type="InterPro" id="IPR004860">
    <property type="entry name" value="LAGLIDADG_dom"/>
</dbReference>
<keyword evidence="8" id="KW-0651">Protein splicing</keyword>
<dbReference type="GO" id="GO:0004519">
    <property type="term" value="F:endonuclease activity"/>
    <property type="evidence" value="ECO:0007669"/>
    <property type="project" value="InterPro"/>
</dbReference>
<evidence type="ECO:0000256" key="3">
    <source>
        <dbReference type="ARBA" id="ARBA00015749"/>
    </source>
</evidence>
<dbReference type="CDD" id="cd00081">
    <property type="entry name" value="Hint"/>
    <property type="match status" value="1"/>
</dbReference>
<dbReference type="InterPro" id="IPR036397">
    <property type="entry name" value="RNaseH_sf"/>
</dbReference>
<dbReference type="GO" id="GO:0006261">
    <property type="term" value="P:DNA-templated DNA replication"/>
    <property type="evidence" value="ECO:0007669"/>
    <property type="project" value="TreeGrafter"/>
</dbReference>
<dbReference type="EMBL" id="JAGGKE010000004">
    <property type="protein sequence ID" value="MBP1901705.1"/>
    <property type="molecule type" value="Genomic_DNA"/>
</dbReference>
<dbReference type="Gene3D" id="3.90.1600.10">
    <property type="entry name" value="Palm domain of DNA polymerase"/>
    <property type="match status" value="3"/>
</dbReference>
<evidence type="ECO:0000256" key="5">
    <source>
        <dbReference type="ARBA" id="ARBA00022695"/>
    </source>
</evidence>
<dbReference type="InterPro" id="IPR027434">
    <property type="entry name" value="Homing_endonucl"/>
</dbReference>
<evidence type="ECO:0000256" key="2">
    <source>
        <dbReference type="ARBA" id="ARBA00012417"/>
    </source>
</evidence>
<dbReference type="SUPFAM" id="SSF55608">
    <property type="entry name" value="Homing endonucleases"/>
    <property type="match status" value="1"/>
</dbReference>
<dbReference type="OrthoDB" id="323192at2157"/>
<dbReference type="NCBIfam" id="TIGR01445">
    <property type="entry name" value="intein_Nterm"/>
    <property type="match status" value="1"/>
</dbReference>
<evidence type="ECO:0000256" key="9">
    <source>
        <dbReference type="ARBA" id="ARBA00023125"/>
    </source>
</evidence>
<evidence type="ECO:0000256" key="10">
    <source>
        <dbReference type="ARBA" id="ARBA00049244"/>
    </source>
</evidence>
<dbReference type="SMART" id="SM00486">
    <property type="entry name" value="POLBc"/>
    <property type="match status" value="1"/>
</dbReference>
<evidence type="ECO:0000256" key="4">
    <source>
        <dbReference type="ARBA" id="ARBA00022679"/>
    </source>
</evidence>
<dbReference type="Gene3D" id="3.30.420.10">
    <property type="entry name" value="Ribonuclease H-like superfamily/Ribonuclease H"/>
    <property type="match status" value="1"/>
</dbReference>
<dbReference type="PANTHER" id="PTHR10322:SF23">
    <property type="entry name" value="DNA POLYMERASE DELTA CATALYTIC SUBUNIT"/>
    <property type="match status" value="1"/>
</dbReference>
<dbReference type="InterPro" id="IPR023211">
    <property type="entry name" value="DNA_pol_palm_dom_sf"/>
</dbReference>
<organism evidence="13 14">
    <name type="scientific">Halorubrum trapanicum</name>
    <dbReference type="NCBI Taxonomy" id="29284"/>
    <lineage>
        <taxon>Archaea</taxon>
        <taxon>Methanobacteriati</taxon>
        <taxon>Methanobacteriota</taxon>
        <taxon>Stenosarchaea group</taxon>
        <taxon>Halobacteria</taxon>
        <taxon>Halobacteriales</taxon>
        <taxon>Haloferacaceae</taxon>
        <taxon>Halorubrum</taxon>
    </lineage>
</organism>